<evidence type="ECO:0000313" key="2">
    <source>
        <dbReference type="EMBL" id="TCK52150.1"/>
    </source>
</evidence>
<evidence type="ECO:0000259" key="1">
    <source>
        <dbReference type="PROSITE" id="PS50844"/>
    </source>
</evidence>
<dbReference type="InterPro" id="IPR006190">
    <property type="entry name" value="SAF_AFP_Neu5Ac"/>
</dbReference>
<name>A0A4R1JMG3_9GAMM</name>
<sequence>MNSLNREMIIDGKVIGRQQPVYIIAEMSTNHGGSLTRAKEIIHAAAECGADAIKLQTYTADTLTLNSSLPHFQLTDGLWAGQSLYELYEKVAMPWEWHQPLLEEAQKANITLFSSPFDRSAVEFLEQLDVPAYKIASAEIIEVELIEAVAATGKPVIISTGGAAIGDIQRAINIMKAHDNPNLCLLKCTSAYPAPYDSMNLTTIAHLAQWSGCPVGLSDHSLGISVPVTAVALGACVIEKHFMLDKSHDTADQAFSLDPSEFAQMVQSVRQAAMAIGQVDYPSTTRMQRAIYAKCDMPAGTILSRENIRTARPGGTIAPRHFNDLLGRVLRQNIKAGECLRWEMI</sequence>
<dbReference type="CDD" id="cd11615">
    <property type="entry name" value="SAF_NeuB_like"/>
    <property type="match status" value="1"/>
</dbReference>
<dbReference type="InterPro" id="IPR051690">
    <property type="entry name" value="PseI-like"/>
</dbReference>
<dbReference type="InterPro" id="IPR013132">
    <property type="entry name" value="PseI/NeuA/B-like_N"/>
</dbReference>
<keyword evidence="3" id="KW-1185">Reference proteome</keyword>
<reference evidence="2 3" key="1">
    <citation type="submission" date="2019-03" db="EMBL/GenBank/DDBJ databases">
        <title>Genomic Encyclopedia of Type Strains, Phase IV (KMG-IV): sequencing the most valuable type-strain genomes for metagenomic binning, comparative biology and taxonomic classification.</title>
        <authorList>
            <person name="Goeker M."/>
        </authorList>
    </citation>
    <scope>NUCLEOTIDE SEQUENCE [LARGE SCALE GENOMIC DNA]</scope>
    <source>
        <strain evidence="2 3">DSM 18577</strain>
    </source>
</reference>
<dbReference type="SMART" id="SM00858">
    <property type="entry name" value="SAF"/>
    <property type="match status" value="1"/>
</dbReference>
<dbReference type="SUPFAM" id="SSF51569">
    <property type="entry name" value="Aldolase"/>
    <property type="match status" value="1"/>
</dbReference>
<comment type="caution">
    <text evidence="2">The sequence shown here is derived from an EMBL/GenBank/DDBJ whole genome shotgun (WGS) entry which is preliminary data.</text>
</comment>
<dbReference type="InterPro" id="IPR020030">
    <property type="entry name" value="Pseudaminic_synth_PseI"/>
</dbReference>
<gene>
    <name evidence="2" type="ORF">EV690_2258</name>
</gene>
<dbReference type="GO" id="GO:0016051">
    <property type="term" value="P:carbohydrate biosynthetic process"/>
    <property type="evidence" value="ECO:0007669"/>
    <property type="project" value="InterPro"/>
</dbReference>
<dbReference type="PANTHER" id="PTHR42966">
    <property type="entry name" value="N-ACETYLNEURAMINATE SYNTHASE"/>
    <property type="match status" value="1"/>
</dbReference>
<organism evidence="2 3">
    <name type="scientific">Celerinatantimonas diazotrophica</name>
    <dbReference type="NCBI Taxonomy" id="412034"/>
    <lineage>
        <taxon>Bacteria</taxon>
        <taxon>Pseudomonadati</taxon>
        <taxon>Pseudomonadota</taxon>
        <taxon>Gammaproteobacteria</taxon>
        <taxon>Celerinatantimonadaceae</taxon>
        <taxon>Celerinatantimonas</taxon>
    </lineage>
</organism>
<dbReference type="SUPFAM" id="SSF51269">
    <property type="entry name" value="AFP III-like domain"/>
    <property type="match status" value="1"/>
</dbReference>
<dbReference type="AlphaFoldDB" id="A0A4R1JMG3"/>
<dbReference type="InterPro" id="IPR057736">
    <property type="entry name" value="SAF_PseI/NeuA/NeuB"/>
</dbReference>
<dbReference type="Gene3D" id="3.20.20.70">
    <property type="entry name" value="Aldolase class I"/>
    <property type="match status" value="1"/>
</dbReference>
<dbReference type="InterPro" id="IPR013785">
    <property type="entry name" value="Aldolase_TIM"/>
</dbReference>
<proteinExistence type="predicted"/>
<dbReference type="NCBIfam" id="TIGR03586">
    <property type="entry name" value="PseI"/>
    <property type="match status" value="1"/>
</dbReference>
<dbReference type="Gene3D" id="3.90.1210.10">
    <property type="entry name" value="Antifreeze-like/N-acetylneuraminic acid synthase C-terminal domain"/>
    <property type="match status" value="1"/>
</dbReference>
<dbReference type="PROSITE" id="PS50844">
    <property type="entry name" value="AFP_LIKE"/>
    <property type="match status" value="1"/>
</dbReference>
<dbReference type="Pfam" id="PF03102">
    <property type="entry name" value="NeuB"/>
    <property type="match status" value="1"/>
</dbReference>
<dbReference type="InterPro" id="IPR013974">
    <property type="entry name" value="SAF"/>
</dbReference>
<dbReference type="PANTHER" id="PTHR42966:SF2">
    <property type="entry name" value="PSEUDAMINIC ACID SYNTHASE"/>
    <property type="match status" value="1"/>
</dbReference>
<evidence type="ECO:0000313" key="3">
    <source>
        <dbReference type="Proteomes" id="UP000295565"/>
    </source>
</evidence>
<protein>
    <submittedName>
        <fullName evidence="2">N-acetylneuraminate synthase</fullName>
    </submittedName>
</protein>
<feature type="domain" description="AFP-like" evidence="1">
    <location>
        <begin position="290"/>
        <end position="345"/>
    </location>
</feature>
<dbReference type="EMBL" id="SMGD01000013">
    <property type="protein sequence ID" value="TCK52150.1"/>
    <property type="molecule type" value="Genomic_DNA"/>
</dbReference>
<dbReference type="GO" id="GO:0047444">
    <property type="term" value="F:N-acylneuraminate-9-phosphate synthase activity"/>
    <property type="evidence" value="ECO:0007669"/>
    <property type="project" value="TreeGrafter"/>
</dbReference>
<dbReference type="Proteomes" id="UP000295565">
    <property type="component" value="Unassembled WGS sequence"/>
</dbReference>
<dbReference type="Pfam" id="PF08666">
    <property type="entry name" value="SAF"/>
    <property type="match status" value="1"/>
</dbReference>
<dbReference type="OrthoDB" id="9781701at2"/>
<dbReference type="RefSeq" id="WP_131913046.1">
    <property type="nucleotide sequence ID" value="NZ_OU594967.1"/>
</dbReference>
<dbReference type="InterPro" id="IPR036732">
    <property type="entry name" value="AFP_Neu5c_C_sf"/>
</dbReference>
<accession>A0A4R1JMG3</accession>